<evidence type="ECO:0000256" key="3">
    <source>
        <dbReference type="ARBA" id="ARBA00022989"/>
    </source>
</evidence>
<reference evidence="7 8" key="1">
    <citation type="submission" date="2011-10" db="EMBL/GenBank/DDBJ databases">
        <authorList>
            <person name="Genoscope - CEA"/>
        </authorList>
    </citation>
    <scope>NUCLEOTIDE SEQUENCE [LARGE SCALE GENOMIC DNA]</scope>
    <source>
        <strain evidence="7 8">RCC 1105</strain>
    </source>
</reference>
<proteinExistence type="predicted"/>
<dbReference type="AlphaFoldDB" id="K8ERF7"/>
<feature type="compositionally biased region" description="Gly residues" evidence="5">
    <location>
        <begin position="418"/>
        <end position="428"/>
    </location>
</feature>
<organism evidence="7 8">
    <name type="scientific">Bathycoccus prasinos</name>
    <dbReference type="NCBI Taxonomy" id="41875"/>
    <lineage>
        <taxon>Eukaryota</taxon>
        <taxon>Viridiplantae</taxon>
        <taxon>Chlorophyta</taxon>
        <taxon>Mamiellophyceae</taxon>
        <taxon>Mamiellales</taxon>
        <taxon>Bathycoccaceae</taxon>
        <taxon>Bathycoccus</taxon>
    </lineage>
</organism>
<evidence type="ECO:0000313" key="8">
    <source>
        <dbReference type="Proteomes" id="UP000198341"/>
    </source>
</evidence>
<feature type="transmembrane region" description="Helical" evidence="6">
    <location>
        <begin position="316"/>
        <end position="337"/>
    </location>
</feature>
<dbReference type="eggNOG" id="KOG2641">
    <property type="taxonomic scope" value="Eukaryota"/>
</dbReference>
<evidence type="ECO:0008006" key="9">
    <source>
        <dbReference type="Google" id="ProtNLM"/>
    </source>
</evidence>
<feature type="transmembrane region" description="Helical" evidence="6">
    <location>
        <begin position="102"/>
        <end position="120"/>
    </location>
</feature>
<dbReference type="Proteomes" id="UP000198341">
    <property type="component" value="Chromosome 2"/>
</dbReference>
<evidence type="ECO:0000256" key="4">
    <source>
        <dbReference type="ARBA" id="ARBA00023136"/>
    </source>
</evidence>
<dbReference type="PANTHER" id="PTHR23423">
    <property type="entry name" value="ORGANIC SOLUTE TRANSPORTER-RELATED"/>
    <property type="match status" value="1"/>
</dbReference>
<protein>
    <recommendedName>
        <fullName evidence="9">Transmembrane protein 184C</fullName>
    </recommendedName>
</protein>
<evidence type="ECO:0000256" key="6">
    <source>
        <dbReference type="SAM" id="Phobius"/>
    </source>
</evidence>
<dbReference type="SMART" id="SM01417">
    <property type="entry name" value="Solute_trans_a"/>
    <property type="match status" value="1"/>
</dbReference>
<feature type="transmembrane region" description="Helical" evidence="6">
    <location>
        <begin position="275"/>
        <end position="296"/>
    </location>
</feature>
<dbReference type="GO" id="GO:0016020">
    <property type="term" value="C:membrane"/>
    <property type="evidence" value="ECO:0007669"/>
    <property type="project" value="UniProtKB-SubCell"/>
</dbReference>
<dbReference type="RefSeq" id="XP_007514735.1">
    <property type="nucleotide sequence ID" value="XM_007514673.1"/>
</dbReference>
<dbReference type="GeneID" id="19017147"/>
<keyword evidence="4 6" id="KW-0472">Membrane</keyword>
<dbReference type="EMBL" id="FO082277">
    <property type="protein sequence ID" value="CCO14975.1"/>
    <property type="molecule type" value="Genomic_DNA"/>
</dbReference>
<accession>K8ERF7</accession>
<dbReference type="InterPro" id="IPR005178">
    <property type="entry name" value="Ostalpha/TMEM184C"/>
</dbReference>
<dbReference type="OrthoDB" id="5348404at2759"/>
<evidence type="ECO:0000313" key="7">
    <source>
        <dbReference type="EMBL" id="CCO14975.1"/>
    </source>
</evidence>
<evidence type="ECO:0000256" key="1">
    <source>
        <dbReference type="ARBA" id="ARBA00004141"/>
    </source>
</evidence>
<feature type="transmembrane region" description="Helical" evidence="6">
    <location>
        <begin position="33"/>
        <end position="53"/>
    </location>
</feature>
<feature type="compositionally biased region" description="Acidic residues" evidence="5">
    <location>
        <begin position="452"/>
        <end position="461"/>
    </location>
</feature>
<gene>
    <name evidence="7" type="ORF">Bathy02g00340</name>
</gene>
<keyword evidence="8" id="KW-1185">Reference proteome</keyword>
<evidence type="ECO:0000256" key="2">
    <source>
        <dbReference type="ARBA" id="ARBA00022692"/>
    </source>
</evidence>
<sequence>MAGGSSSDASSIHPNAPLTSSYQWSIGTILRKILKTVWVILNLLILIAIPVVAYQMHKHDYEQLYIAWFIAGVFAMLSIPITFYEVILHLENYRAPKLQRHVIRILAMVPVYAIDCWFALRYKKATIYLDTVRECYEAYVVWNFYTYCMVYLQEFCVPGLEHALARKPRQHHLWPISVILGPPRVGEPFVRFCRHGIIQFVTLRPFCASIAFLTEAKGVYGDGQIMNPYVSYPYLAFVNNLSAAWAMYCLVLLYRATREELAPISPFYKFASVKAIIFFSFWQSVLIAFLVNRGIIRVNWIDPTWSDYDKADCANAIQEFLICVEMFFFALLHLYAFPADEYKADGGIGPVGGYNIGLNSTMSRRKLTDNLFDLFDVRDVLYDIKTFVENNTEWIQRKFNRCLGRGGHGSVPNSPVAGAGGGGGGGILGNSPRSGTDSKKKGKMNYVKFSNDDDDDDDDDDKNGGNNKNSDRNPLVANGSSHHQVIVDLEKNGDEYSLSEEELARGDSVQLMATSPRAGATAMSPGQSFELVKSRNNTKGGLDDQL</sequence>
<feature type="transmembrane region" description="Helical" evidence="6">
    <location>
        <begin position="65"/>
        <end position="90"/>
    </location>
</feature>
<keyword evidence="3 6" id="KW-1133">Transmembrane helix</keyword>
<comment type="subcellular location">
    <subcellularLocation>
        <location evidence="1">Membrane</location>
        <topology evidence="1">Multi-pass membrane protein</topology>
    </subcellularLocation>
</comment>
<dbReference type="KEGG" id="bpg:Bathy02g00340"/>
<keyword evidence="2 6" id="KW-0812">Transmembrane</keyword>
<feature type="transmembrane region" description="Helical" evidence="6">
    <location>
        <begin position="234"/>
        <end position="254"/>
    </location>
</feature>
<feature type="region of interest" description="Disordered" evidence="5">
    <location>
        <begin position="413"/>
        <end position="481"/>
    </location>
</feature>
<dbReference type="Pfam" id="PF03619">
    <property type="entry name" value="Solute_trans_a"/>
    <property type="match status" value="1"/>
</dbReference>
<name>K8ERF7_9CHLO</name>
<evidence type="ECO:0000256" key="5">
    <source>
        <dbReference type="SAM" id="MobiDB-lite"/>
    </source>
</evidence>
<feature type="region of interest" description="Disordered" evidence="5">
    <location>
        <begin position="515"/>
        <end position="546"/>
    </location>
</feature>